<keyword evidence="6" id="KW-1185">Reference proteome</keyword>
<dbReference type="Pfam" id="PF00472">
    <property type="entry name" value="RF-1"/>
    <property type="match status" value="1"/>
</dbReference>
<evidence type="ECO:0000256" key="1">
    <source>
        <dbReference type="ARBA" id="ARBA00010835"/>
    </source>
</evidence>
<dbReference type="Proteomes" id="UP000245125">
    <property type="component" value="Unassembled WGS sequence"/>
</dbReference>
<dbReference type="InterPro" id="IPR052405">
    <property type="entry name" value="Mito_Transl_Release_Factor"/>
</dbReference>
<dbReference type="AlphaFoldDB" id="A0A2U3QIP0"/>
<dbReference type="PANTHER" id="PTHR46203:SF1">
    <property type="entry name" value="MITOCHONDRIAL TRANSLATION RELEASE FACTOR IN RESCUE"/>
    <property type="match status" value="1"/>
</dbReference>
<dbReference type="SUPFAM" id="SSF75620">
    <property type="entry name" value="Release factor"/>
    <property type="match status" value="1"/>
</dbReference>
<dbReference type="InterPro" id="IPR000352">
    <property type="entry name" value="Pep_chain_release_fac_I"/>
</dbReference>
<feature type="compositionally biased region" description="Basic and acidic residues" evidence="3">
    <location>
        <begin position="93"/>
        <end position="104"/>
    </location>
</feature>
<proteinExistence type="inferred from homology"/>
<feature type="region of interest" description="Disordered" evidence="3">
    <location>
        <begin position="93"/>
        <end position="144"/>
    </location>
</feature>
<evidence type="ECO:0000313" key="6">
    <source>
        <dbReference type="Proteomes" id="UP000245125"/>
    </source>
</evidence>
<dbReference type="GO" id="GO:0016787">
    <property type="term" value="F:hydrolase activity"/>
    <property type="evidence" value="ECO:0007669"/>
    <property type="project" value="UniProtKB-KW"/>
</dbReference>
<dbReference type="GO" id="GO:0003747">
    <property type="term" value="F:translation release factor activity"/>
    <property type="evidence" value="ECO:0007669"/>
    <property type="project" value="InterPro"/>
</dbReference>
<feature type="compositionally biased region" description="Basic residues" evidence="3">
    <location>
        <begin position="105"/>
        <end position="116"/>
    </location>
</feature>
<evidence type="ECO:0000313" key="5">
    <source>
        <dbReference type="EMBL" id="SPQ01277.1"/>
    </source>
</evidence>
<keyword evidence="5" id="KW-0378">Hydrolase</keyword>
<comment type="similarity">
    <text evidence="1">Belongs to the prokaryotic/mitochondrial release factor family.</text>
</comment>
<sequence length="144" mass="16946">MIMRIFSVNPLKEKQLREKMKGLNIREENIQETFIRSGGRGGQHVNKTSTCVYLKHIPTGIEVKCQEERSQALNRYRARVILANKVEQLIKGRESEETQRIEKIRRQKRKRSKRAKEKMLAEKKITSEKKRLRGPVARQYEGGK</sequence>
<gene>
    <name evidence="5" type="ORF">NBG4_50009</name>
</gene>
<keyword evidence="2" id="KW-0809">Transit peptide</keyword>
<name>A0A2U3QIP0_9BACT</name>
<organism evidence="5 6">
    <name type="scientific">Candidatus Sulfobium mesophilum</name>
    <dbReference type="NCBI Taxonomy" id="2016548"/>
    <lineage>
        <taxon>Bacteria</taxon>
        <taxon>Pseudomonadati</taxon>
        <taxon>Nitrospirota</taxon>
        <taxon>Nitrospiria</taxon>
        <taxon>Nitrospirales</taxon>
        <taxon>Nitrospiraceae</taxon>
        <taxon>Candidatus Sulfobium</taxon>
    </lineage>
</organism>
<feature type="domain" description="Prokaryotic-type class I peptide chain release factors" evidence="4">
    <location>
        <begin position="21"/>
        <end position="129"/>
    </location>
</feature>
<feature type="compositionally biased region" description="Basic and acidic residues" evidence="3">
    <location>
        <begin position="117"/>
        <end position="129"/>
    </location>
</feature>
<accession>A0A2U3QIP0</accession>
<protein>
    <submittedName>
        <fullName evidence="5">Peptidyl-tRNA hydrolase-like protein</fullName>
    </submittedName>
</protein>
<dbReference type="InterPro" id="IPR045853">
    <property type="entry name" value="Pep_chain_release_fac_I_sf"/>
</dbReference>
<dbReference type="Gene3D" id="3.30.160.20">
    <property type="match status" value="1"/>
</dbReference>
<dbReference type="PANTHER" id="PTHR46203">
    <property type="entry name" value="PROBABLE PEPTIDE CHAIN RELEASE FACTOR C12ORF65"/>
    <property type="match status" value="1"/>
</dbReference>
<evidence type="ECO:0000256" key="3">
    <source>
        <dbReference type="SAM" id="MobiDB-lite"/>
    </source>
</evidence>
<dbReference type="EMBL" id="OUUY01000097">
    <property type="protein sequence ID" value="SPQ01277.1"/>
    <property type="molecule type" value="Genomic_DNA"/>
</dbReference>
<evidence type="ECO:0000256" key="2">
    <source>
        <dbReference type="ARBA" id="ARBA00022946"/>
    </source>
</evidence>
<evidence type="ECO:0000259" key="4">
    <source>
        <dbReference type="Pfam" id="PF00472"/>
    </source>
</evidence>
<reference evidence="6" key="1">
    <citation type="submission" date="2018-03" db="EMBL/GenBank/DDBJ databases">
        <authorList>
            <person name="Zecchin S."/>
        </authorList>
    </citation>
    <scope>NUCLEOTIDE SEQUENCE [LARGE SCALE GENOMIC DNA]</scope>
</reference>